<evidence type="ECO:0000256" key="7">
    <source>
        <dbReference type="PROSITE-ProRule" id="PRU00283"/>
    </source>
</evidence>
<keyword evidence="2 7" id="KW-0547">Nucleotide-binding</keyword>
<dbReference type="GO" id="GO:0003777">
    <property type="term" value="F:microtubule motor activity"/>
    <property type="evidence" value="ECO:0007669"/>
    <property type="project" value="InterPro"/>
</dbReference>
<dbReference type="GO" id="GO:0005524">
    <property type="term" value="F:ATP binding"/>
    <property type="evidence" value="ECO:0007669"/>
    <property type="project" value="UniProtKB-UniRule"/>
</dbReference>
<keyword evidence="3 7" id="KW-0067">ATP-binding</keyword>
<evidence type="ECO:0000256" key="5">
    <source>
        <dbReference type="ARBA" id="ARBA00023175"/>
    </source>
</evidence>
<accession>A0AA35XDU8</accession>
<dbReference type="PANTHER" id="PTHR37739">
    <property type="entry name" value="KINESIN-LIKE PROTEIN KIN-12D"/>
    <property type="match status" value="1"/>
</dbReference>
<dbReference type="GO" id="GO:0007018">
    <property type="term" value="P:microtubule-based movement"/>
    <property type="evidence" value="ECO:0007669"/>
    <property type="project" value="InterPro"/>
</dbReference>
<dbReference type="EMBL" id="CASHTH010004125">
    <property type="protein sequence ID" value="CAI8053814.1"/>
    <property type="molecule type" value="Genomic_DNA"/>
</dbReference>
<dbReference type="Gene3D" id="3.40.850.10">
    <property type="entry name" value="Kinesin motor domain"/>
    <property type="match status" value="1"/>
</dbReference>
<dbReference type="InterPro" id="IPR001752">
    <property type="entry name" value="Kinesin_motor_dom"/>
</dbReference>
<reference evidence="9" key="1">
    <citation type="submission" date="2023-03" db="EMBL/GenBank/DDBJ databases">
        <authorList>
            <person name="Steffen K."/>
            <person name="Cardenas P."/>
        </authorList>
    </citation>
    <scope>NUCLEOTIDE SEQUENCE</scope>
</reference>
<dbReference type="InterPro" id="IPR036961">
    <property type="entry name" value="Kinesin_motor_dom_sf"/>
</dbReference>
<dbReference type="SUPFAM" id="SSF52540">
    <property type="entry name" value="P-loop containing nucleoside triphosphate hydrolases"/>
    <property type="match status" value="1"/>
</dbReference>
<comment type="caution">
    <text evidence="9">The sequence shown here is derived from an EMBL/GenBank/DDBJ whole genome shotgun (WGS) entry which is preliminary data.</text>
</comment>
<evidence type="ECO:0000256" key="1">
    <source>
        <dbReference type="ARBA" id="ARBA00022701"/>
    </source>
</evidence>
<dbReference type="SMART" id="SM00129">
    <property type="entry name" value="KISc"/>
    <property type="match status" value="1"/>
</dbReference>
<evidence type="ECO:0000256" key="6">
    <source>
        <dbReference type="ARBA" id="ARBA00034488"/>
    </source>
</evidence>
<evidence type="ECO:0000259" key="8">
    <source>
        <dbReference type="PROSITE" id="PS50067"/>
    </source>
</evidence>
<dbReference type="PROSITE" id="PS50067">
    <property type="entry name" value="KINESIN_MOTOR_2"/>
    <property type="match status" value="1"/>
</dbReference>
<gene>
    <name evidence="9" type="ORF">GBAR_LOCUS29403</name>
</gene>
<proteinExistence type="inferred from homology"/>
<evidence type="ECO:0000256" key="4">
    <source>
        <dbReference type="ARBA" id="ARBA00023054"/>
    </source>
</evidence>
<evidence type="ECO:0000256" key="3">
    <source>
        <dbReference type="ARBA" id="ARBA00022840"/>
    </source>
</evidence>
<keyword evidence="4" id="KW-0175">Coiled coil</keyword>
<dbReference type="GO" id="GO:0008017">
    <property type="term" value="F:microtubule binding"/>
    <property type="evidence" value="ECO:0007669"/>
    <property type="project" value="InterPro"/>
</dbReference>
<dbReference type="Proteomes" id="UP001174909">
    <property type="component" value="Unassembled WGS sequence"/>
</dbReference>
<dbReference type="InterPro" id="IPR027417">
    <property type="entry name" value="P-loop_NTPase"/>
</dbReference>
<dbReference type="PANTHER" id="PTHR37739:SF8">
    <property type="entry name" value="KINESIN-LIKE PROTEIN KIN-12D"/>
    <property type="match status" value="1"/>
</dbReference>
<evidence type="ECO:0000313" key="10">
    <source>
        <dbReference type="Proteomes" id="UP001174909"/>
    </source>
</evidence>
<organism evidence="9 10">
    <name type="scientific">Geodia barretti</name>
    <name type="common">Barrett's horny sponge</name>
    <dbReference type="NCBI Taxonomy" id="519541"/>
    <lineage>
        <taxon>Eukaryota</taxon>
        <taxon>Metazoa</taxon>
        <taxon>Porifera</taxon>
        <taxon>Demospongiae</taxon>
        <taxon>Heteroscleromorpha</taxon>
        <taxon>Tetractinellida</taxon>
        <taxon>Astrophorina</taxon>
        <taxon>Geodiidae</taxon>
        <taxon>Geodia</taxon>
    </lineage>
</organism>
<feature type="domain" description="Kinesin motor" evidence="8">
    <location>
        <begin position="8"/>
        <end position="151"/>
    </location>
</feature>
<keyword evidence="5 7" id="KW-0505">Motor protein</keyword>
<dbReference type="InterPro" id="IPR044986">
    <property type="entry name" value="KIF15/KIN-12"/>
</dbReference>
<evidence type="ECO:0000256" key="2">
    <source>
        <dbReference type="ARBA" id="ARBA00022741"/>
    </source>
</evidence>
<comment type="similarity">
    <text evidence="6">Belongs to the TRAFAC class myosin-kinesin ATPase superfamily. Kinesin family. KIN-12 subfamily.</text>
</comment>
<dbReference type="Pfam" id="PF00225">
    <property type="entry name" value="Kinesin"/>
    <property type="match status" value="1"/>
</dbReference>
<protein>
    <submittedName>
        <fullName evidence="9">Kinesin-like protein KIF15</fullName>
    </submittedName>
</protein>
<dbReference type="AlphaFoldDB" id="A0AA35XDU8"/>
<sequence>MESSGDDSIRVFVRVRPPDPNLDGDLYHAHCVDVTSATSLSVQSRPEPKVFTFDHVAGMQTTQEDVFSAIGRPIIESCMCGYNGTIFAYGQTGSGKTFTMIGFEYLFSLINREIEKCGDLVEFLCKCSFLEIYNEQVFDLLDPASSGLHIP</sequence>
<keyword evidence="10" id="KW-1185">Reference proteome</keyword>
<name>A0AA35XDU8_GEOBA</name>
<evidence type="ECO:0000313" key="9">
    <source>
        <dbReference type="EMBL" id="CAI8053814.1"/>
    </source>
</evidence>
<feature type="binding site" evidence="7">
    <location>
        <begin position="90"/>
        <end position="97"/>
    </location>
    <ligand>
        <name>ATP</name>
        <dbReference type="ChEBI" id="CHEBI:30616"/>
    </ligand>
</feature>
<keyword evidence="1" id="KW-0493">Microtubule</keyword>
<dbReference type="GO" id="GO:0005874">
    <property type="term" value="C:microtubule"/>
    <property type="evidence" value="ECO:0007669"/>
    <property type="project" value="UniProtKB-KW"/>
</dbReference>